<feature type="transmembrane region" description="Helical" evidence="1">
    <location>
        <begin position="20"/>
        <end position="40"/>
    </location>
</feature>
<dbReference type="PANTHER" id="PTHR34473:SF2">
    <property type="entry name" value="UPF0699 TRANSMEMBRANE PROTEIN YDBT"/>
    <property type="match status" value="1"/>
</dbReference>
<evidence type="ECO:0000259" key="2">
    <source>
        <dbReference type="Pfam" id="PF03703"/>
    </source>
</evidence>
<sequence length="159" mass="19042">MAKDLLFKRSPKEAIKYYYIIKVLEFILSMVIATVVFFLWSHFNWWHFILYLIITFIVLNILYTLITPWLKYKYAFYRVENKHIEIKYDFFFKSHKIVKLERTQLIERKYNPILSRLGLAKVSLITAGHTVSFPLLTDEEAIVIESKSLSYLRGADYDV</sequence>
<proteinExistence type="predicted"/>
<accession>A0A9Q6HMD1</accession>
<dbReference type="Proteomes" id="UP000241960">
    <property type="component" value="Unassembled WGS sequence"/>
</dbReference>
<protein>
    <recommendedName>
        <fullName evidence="2">YdbS-like PH domain-containing protein</fullName>
    </recommendedName>
</protein>
<gene>
    <name evidence="3" type="ORF">BU058_10295</name>
</gene>
<feature type="transmembrane region" description="Helical" evidence="1">
    <location>
        <begin position="46"/>
        <end position="66"/>
    </location>
</feature>
<reference evidence="3 4" key="1">
    <citation type="journal article" date="2016" name="Front. Microbiol.">
        <title>Comprehensive Phylogenetic Analysis of Bovine Non-aureus Staphylococci Species Based on Whole-Genome Sequencing.</title>
        <authorList>
            <person name="Naushad S."/>
            <person name="Barkema H.W."/>
            <person name="Luby C."/>
            <person name="Condas L.A."/>
            <person name="Nobrega D.B."/>
            <person name="Carson D.A."/>
            <person name="De Buck J."/>
        </authorList>
    </citation>
    <scope>NUCLEOTIDE SEQUENCE [LARGE SCALE GENOMIC DNA]</scope>
    <source>
        <strain evidence="3 4">SNUC 1231</strain>
    </source>
</reference>
<keyword evidence="1" id="KW-0472">Membrane</keyword>
<dbReference type="AlphaFoldDB" id="A0A9Q6HMD1"/>
<dbReference type="Pfam" id="PF03703">
    <property type="entry name" value="bPH_2"/>
    <property type="match status" value="1"/>
</dbReference>
<evidence type="ECO:0000313" key="3">
    <source>
        <dbReference type="EMBL" id="PTI74623.1"/>
    </source>
</evidence>
<dbReference type="PANTHER" id="PTHR34473">
    <property type="entry name" value="UPF0699 TRANSMEMBRANE PROTEIN YDBS"/>
    <property type="match status" value="1"/>
</dbReference>
<organism evidence="3 4">
    <name type="scientific">Staphylococcus succinus</name>
    <dbReference type="NCBI Taxonomy" id="61015"/>
    <lineage>
        <taxon>Bacteria</taxon>
        <taxon>Bacillati</taxon>
        <taxon>Bacillota</taxon>
        <taxon>Bacilli</taxon>
        <taxon>Bacillales</taxon>
        <taxon>Staphylococcaceae</taxon>
        <taxon>Staphylococcus</taxon>
    </lineage>
</organism>
<name>A0A9Q6HMD1_9STAP</name>
<keyword evidence="1" id="KW-1133">Transmembrane helix</keyword>
<dbReference type="EMBL" id="PZFQ01000036">
    <property type="protein sequence ID" value="PTI74623.1"/>
    <property type="molecule type" value="Genomic_DNA"/>
</dbReference>
<dbReference type="RefSeq" id="WP_073504045.1">
    <property type="nucleotide sequence ID" value="NZ_CP018199.1"/>
</dbReference>
<feature type="domain" description="YdbS-like PH" evidence="2">
    <location>
        <begin position="72"/>
        <end position="144"/>
    </location>
</feature>
<evidence type="ECO:0000256" key="1">
    <source>
        <dbReference type="SAM" id="Phobius"/>
    </source>
</evidence>
<dbReference type="InterPro" id="IPR005182">
    <property type="entry name" value="YdbS-like_PH"/>
</dbReference>
<comment type="caution">
    <text evidence="3">The sequence shown here is derived from an EMBL/GenBank/DDBJ whole genome shotgun (WGS) entry which is preliminary data.</text>
</comment>
<keyword evidence="1" id="KW-0812">Transmembrane</keyword>
<evidence type="ECO:0000313" key="4">
    <source>
        <dbReference type="Proteomes" id="UP000241960"/>
    </source>
</evidence>